<evidence type="ECO:0000256" key="1">
    <source>
        <dbReference type="ARBA" id="ARBA00001954"/>
    </source>
</evidence>
<name>A0A6C0B0S8_9ZZZZ</name>
<keyword evidence="5" id="KW-0408">Iron</keyword>
<dbReference type="Gene3D" id="3.60.130.30">
    <property type="match status" value="1"/>
</dbReference>
<proteinExistence type="predicted"/>
<evidence type="ECO:0000256" key="3">
    <source>
        <dbReference type="ARBA" id="ARBA00022964"/>
    </source>
</evidence>
<dbReference type="InterPro" id="IPR024779">
    <property type="entry name" value="2OGFeDO_JBP1/TET_oxygenase_dom"/>
</dbReference>
<reference evidence="8" key="1">
    <citation type="journal article" date="2020" name="Nature">
        <title>Giant virus diversity and host interactions through global metagenomics.</title>
        <authorList>
            <person name="Schulz F."/>
            <person name="Roux S."/>
            <person name="Paez-Espino D."/>
            <person name="Jungbluth S."/>
            <person name="Walsh D.A."/>
            <person name="Denef V.J."/>
            <person name="McMahon K.D."/>
            <person name="Konstantinidis K.T."/>
            <person name="Eloe-Fadrosh E.A."/>
            <person name="Kyrpides N.C."/>
            <person name="Woyke T."/>
        </authorList>
    </citation>
    <scope>NUCLEOTIDE SEQUENCE</scope>
    <source>
        <strain evidence="8">GVMAG-M-3300009182-67</strain>
    </source>
</reference>
<sequence length="290" mass="33382">MKKVFKKEIPDSEFHGKGKNFDESYYKFIIDKNSDGYYEENGVSKVLFKFRKNAITPKYSDIAIKSFLELSKKKHSNRGLAAGIPKGQSNARHTTESGQSEGSYIASNISGYFDRPLREHRGILGTIRACRTTAFTLNNIDLWNEGLRFIQRCSKLYRRWGGSYYTAQEAEYNQIKPQIKIPKTVFTTVTSNYNWRTACHQDAGDYSGGLGNLVVVGENFEGGYLGFPQFKVLIKIKPGDFLLMDVHQWHCNTYIRIKENGYRLSFVFYIREDSKLCKTKKKIGETIYLI</sequence>
<evidence type="ECO:0000256" key="6">
    <source>
        <dbReference type="SAM" id="MobiDB-lite"/>
    </source>
</evidence>
<evidence type="ECO:0000259" key="7">
    <source>
        <dbReference type="Pfam" id="PF12851"/>
    </source>
</evidence>
<accession>A0A6C0B0S8</accession>
<dbReference type="Pfam" id="PF12851">
    <property type="entry name" value="Tet_JBP"/>
    <property type="match status" value="1"/>
</dbReference>
<keyword evidence="4" id="KW-0560">Oxidoreductase</keyword>
<evidence type="ECO:0000256" key="4">
    <source>
        <dbReference type="ARBA" id="ARBA00023002"/>
    </source>
</evidence>
<feature type="compositionally biased region" description="Polar residues" evidence="6">
    <location>
        <begin position="87"/>
        <end position="101"/>
    </location>
</feature>
<organism evidence="8">
    <name type="scientific">viral metagenome</name>
    <dbReference type="NCBI Taxonomy" id="1070528"/>
    <lineage>
        <taxon>unclassified sequences</taxon>
        <taxon>metagenomes</taxon>
        <taxon>organismal metagenomes</taxon>
    </lineage>
</organism>
<keyword evidence="3" id="KW-0223">Dioxygenase</keyword>
<evidence type="ECO:0000256" key="2">
    <source>
        <dbReference type="ARBA" id="ARBA00022723"/>
    </source>
</evidence>
<dbReference type="GO" id="GO:0051213">
    <property type="term" value="F:dioxygenase activity"/>
    <property type="evidence" value="ECO:0007669"/>
    <property type="project" value="UniProtKB-KW"/>
</dbReference>
<keyword evidence="2" id="KW-0479">Metal-binding</keyword>
<dbReference type="GO" id="GO:0046872">
    <property type="term" value="F:metal ion binding"/>
    <property type="evidence" value="ECO:0007669"/>
    <property type="project" value="UniProtKB-KW"/>
</dbReference>
<evidence type="ECO:0000313" key="8">
    <source>
        <dbReference type="EMBL" id="QHS85063.1"/>
    </source>
</evidence>
<feature type="region of interest" description="Disordered" evidence="6">
    <location>
        <begin position="79"/>
        <end position="101"/>
    </location>
</feature>
<feature type="domain" description="2OGFeDO JBP1/TET oxygenase" evidence="7">
    <location>
        <begin position="126"/>
        <end position="272"/>
    </location>
</feature>
<evidence type="ECO:0000256" key="5">
    <source>
        <dbReference type="ARBA" id="ARBA00023004"/>
    </source>
</evidence>
<protein>
    <recommendedName>
        <fullName evidence="7">2OGFeDO JBP1/TET oxygenase domain-containing protein</fullName>
    </recommendedName>
</protein>
<comment type="cofactor">
    <cofactor evidence="1">
        <name>Fe(2+)</name>
        <dbReference type="ChEBI" id="CHEBI:29033"/>
    </cofactor>
</comment>
<dbReference type="AlphaFoldDB" id="A0A6C0B0S8"/>
<dbReference type="EMBL" id="MN739039">
    <property type="protein sequence ID" value="QHS85063.1"/>
    <property type="molecule type" value="Genomic_DNA"/>
</dbReference>